<dbReference type="InterPro" id="IPR012947">
    <property type="entry name" value="tRNA_SAD"/>
</dbReference>
<keyword evidence="3" id="KW-0479">Metal-binding</keyword>
<dbReference type="GO" id="GO:0003676">
    <property type="term" value="F:nucleic acid binding"/>
    <property type="evidence" value="ECO:0007669"/>
    <property type="project" value="InterPro"/>
</dbReference>
<feature type="domain" description="Alanyl-transfer RNA synthetases family profile" evidence="5">
    <location>
        <begin position="1"/>
        <end position="275"/>
    </location>
</feature>
<dbReference type="GO" id="GO:0002161">
    <property type="term" value="F:aminoacyl-tRNA deacylase activity"/>
    <property type="evidence" value="ECO:0007669"/>
    <property type="project" value="UniProtKB-ARBA"/>
</dbReference>
<protein>
    <submittedName>
        <fullName evidence="6">Alanine--tRNA ligase</fullName>
        <ecNumber evidence="6">6.1.1.7</ecNumber>
    </submittedName>
</protein>
<organism evidence="6 9">
    <name type="scientific">Agathobacter rectalis</name>
    <dbReference type="NCBI Taxonomy" id="39491"/>
    <lineage>
        <taxon>Bacteria</taxon>
        <taxon>Bacillati</taxon>
        <taxon>Bacillota</taxon>
        <taxon>Clostridia</taxon>
        <taxon>Lachnospirales</taxon>
        <taxon>Lachnospiraceae</taxon>
        <taxon>Agathobacter</taxon>
    </lineage>
</organism>
<dbReference type="Proteomes" id="UP000095673">
    <property type="component" value="Unassembled WGS sequence"/>
</dbReference>
<dbReference type="Gene3D" id="3.10.310.40">
    <property type="match status" value="1"/>
</dbReference>
<proteinExistence type="predicted"/>
<dbReference type="InterPro" id="IPR018163">
    <property type="entry name" value="Thr/Ala-tRNA-synth_IIc_edit"/>
</dbReference>
<evidence type="ECO:0000313" key="7">
    <source>
        <dbReference type="EMBL" id="CUP05707.1"/>
    </source>
</evidence>
<keyword evidence="6" id="KW-0436">Ligase</keyword>
<dbReference type="EC" id="6.1.1.7" evidence="6"/>
<dbReference type="Pfam" id="PF02272">
    <property type="entry name" value="DHHA1"/>
    <property type="match status" value="1"/>
</dbReference>
<dbReference type="InterPro" id="IPR018165">
    <property type="entry name" value="Ala-tRNA-synth_IIc_core"/>
</dbReference>
<comment type="subcellular location">
    <subcellularLocation>
        <location evidence="2">Cytoplasm</location>
    </subcellularLocation>
</comment>
<evidence type="ECO:0000259" key="5">
    <source>
        <dbReference type="PROSITE" id="PS50860"/>
    </source>
</evidence>
<keyword evidence="4" id="KW-0862">Zinc</keyword>
<evidence type="ECO:0000256" key="1">
    <source>
        <dbReference type="ARBA" id="ARBA00001947"/>
    </source>
</evidence>
<evidence type="ECO:0000256" key="4">
    <source>
        <dbReference type="ARBA" id="ARBA00022833"/>
    </source>
</evidence>
<evidence type="ECO:0000313" key="9">
    <source>
        <dbReference type="Proteomes" id="UP000095673"/>
    </source>
</evidence>
<dbReference type="GO" id="GO:0004813">
    <property type="term" value="F:alanine-tRNA ligase activity"/>
    <property type="evidence" value="ECO:0007669"/>
    <property type="project" value="UniProtKB-EC"/>
</dbReference>
<dbReference type="PROSITE" id="PS50860">
    <property type="entry name" value="AA_TRNA_LIGASE_II_ALA"/>
    <property type="match status" value="1"/>
</dbReference>
<dbReference type="GO" id="GO:0005524">
    <property type="term" value="F:ATP binding"/>
    <property type="evidence" value="ECO:0007669"/>
    <property type="project" value="InterPro"/>
</dbReference>
<evidence type="ECO:0000313" key="8">
    <source>
        <dbReference type="Proteomes" id="UP000095602"/>
    </source>
</evidence>
<dbReference type="Gene3D" id="2.40.30.130">
    <property type="match status" value="1"/>
</dbReference>
<dbReference type="Proteomes" id="UP000095602">
    <property type="component" value="Unassembled WGS sequence"/>
</dbReference>
<gene>
    <name evidence="6" type="primary">alaS_1</name>
    <name evidence="7" type="synonym">alaS_2</name>
    <name evidence="7" type="ORF">ERS852497_01735</name>
    <name evidence="6" type="ORF">ERS852580_00022</name>
</gene>
<dbReference type="Gene3D" id="3.30.980.10">
    <property type="entry name" value="Threonyl-trna Synthetase, Chain A, domain 2"/>
    <property type="match status" value="1"/>
</dbReference>
<dbReference type="PANTHER" id="PTHR43462">
    <property type="entry name" value="ALANYL-TRNA EDITING PROTEIN"/>
    <property type="match status" value="1"/>
</dbReference>
<dbReference type="SUPFAM" id="SSF50447">
    <property type="entry name" value="Translation proteins"/>
    <property type="match status" value="1"/>
</dbReference>
<dbReference type="EMBL" id="CZAJ01000015">
    <property type="protein sequence ID" value="CUP05707.1"/>
    <property type="molecule type" value="Genomic_DNA"/>
</dbReference>
<reference evidence="8 9" key="1">
    <citation type="submission" date="2015-09" db="EMBL/GenBank/DDBJ databases">
        <authorList>
            <consortium name="Pathogen Informatics"/>
        </authorList>
    </citation>
    <scope>NUCLEOTIDE SEQUENCE [LARGE SCALE GENOMIC DNA]</scope>
    <source>
        <strain evidence="7 8">2789STDY5834884</strain>
        <strain evidence="6 9">2789STDY5834968</strain>
    </source>
</reference>
<evidence type="ECO:0000256" key="3">
    <source>
        <dbReference type="ARBA" id="ARBA00022723"/>
    </source>
</evidence>
<dbReference type="Pfam" id="PF07973">
    <property type="entry name" value="tRNA_SAD"/>
    <property type="match status" value="1"/>
</dbReference>
<dbReference type="GO" id="GO:0006419">
    <property type="term" value="P:alanyl-tRNA aminoacylation"/>
    <property type="evidence" value="ECO:0007669"/>
    <property type="project" value="InterPro"/>
</dbReference>
<dbReference type="PANTHER" id="PTHR43462:SF1">
    <property type="entry name" value="ALANYL-TRNA EDITING PROTEIN AARSD1"/>
    <property type="match status" value="1"/>
</dbReference>
<dbReference type="SMART" id="SM00863">
    <property type="entry name" value="tRNA_SAD"/>
    <property type="match status" value="1"/>
</dbReference>
<dbReference type="GO" id="GO:0046872">
    <property type="term" value="F:metal ion binding"/>
    <property type="evidence" value="ECO:0007669"/>
    <property type="project" value="UniProtKB-KW"/>
</dbReference>
<dbReference type="OrthoDB" id="9812949at2"/>
<comment type="cofactor">
    <cofactor evidence="1">
        <name>Zn(2+)</name>
        <dbReference type="ChEBI" id="CHEBI:29105"/>
    </cofactor>
</comment>
<dbReference type="InterPro" id="IPR003156">
    <property type="entry name" value="DHHA1_dom"/>
</dbReference>
<evidence type="ECO:0000256" key="2">
    <source>
        <dbReference type="ARBA" id="ARBA00004496"/>
    </source>
</evidence>
<dbReference type="InterPro" id="IPR051335">
    <property type="entry name" value="Alanyl-tRNA_Editing_Enzymes"/>
</dbReference>
<dbReference type="SUPFAM" id="SSF55186">
    <property type="entry name" value="ThrRS/AlaRS common domain"/>
    <property type="match status" value="1"/>
</dbReference>
<dbReference type="EMBL" id="CYXM01000001">
    <property type="protein sequence ID" value="CUM68760.1"/>
    <property type="molecule type" value="Genomic_DNA"/>
</dbReference>
<dbReference type="InterPro" id="IPR009000">
    <property type="entry name" value="Transl_B-barrel_sf"/>
</dbReference>
<name>A0A173QT73_9FIRM</name>
<evidence type="ECO:0000313" key="6">
    <source>
        <dbReference type="EMBL" id="CUM68760.1"/>
    </source>
</evidence>
<dbReference type="AlphaFoldDB" id="A0A173QT73"/>
<sequence>MSMTETIKLYDRDAYAIEFEADIISCEPNKADDKQFDIILNQTLFFPEEGGQSPDMGILGGYSVVDVQIKNGVITHTVDISAGDCCIMGKEEAQTEKKTDGQITGMECASEKVELAAGVHVHGKIDWQHRFYNMQQHSGEHIFSGIVHRRFGFENVGFHLSDSVVTMDFSGVISPEDIAEVEHEVNVAISKNIPIEVTYPSRDELAQLEYRSKIEIEGQVRIVTVPGYDVCACCAPHVKRTGEIGMLKVMNYQNYKGGVRISILCGFRALEAFRQKCDIISELMGIFTTNQEAIVDNVTKLKAVNQSLKSELGTAKSALLDYKVAELPADTDNAVLFEDGIDTNTARNCVNGLVEKYSGFSAFFTGNDEAGYSFIIGSKNADCNTVAAALRNKLGARGGGKPVMVQGSVKAAKSEIEEVLKEVL</sequence>
<accession>A0A173QT73</accession>
<dbReference type="RefSeq" id="WP_055236583.1">
    <property type="nucleotide sequence ID" value="NZ_CYXM01000001.1"/>
</dbReference>
<dbReference type="GO" id="GO:0005737">
    <property type="term" value="C:cytoplasm"/>
    <property type="evidence" value="ECO:0007669"/>
    <property type="project" value="UniProtKB-SubCell"/>
</dbReference>